<gene>
    <name evidence="1" type="ORF">RRF57_008992</name>
</gene>
<sequence>MFYVKTQVLRLPGSVQACAELQYSQEPPCRITLDSDPHTSEMAIRIYDQDPSGQDVRICTYRRHITISR</sequence>
<comment type="caution">
    <text evidence="1">The sequence shown here is derived from an EMBL/GenBank/DDBJ whole genome shotgun (WGS) entry which is preliminary data.</text>
</comment>
<reference evidence="1 2" key="1">
    <citation type="submission" date="2023-10" db="EMBL/GenBank/DDBJ databases">
        <title>Draft genome sequence of Xylaria bambusicola isolate GMP-LS, the root and basal stem rot pathogen of sugarcane in Indonesia.</title>
        <authorList>
            <person name="Selvaraj P."/>
            <person name="Muralishankar V."/>
            <person name="Muruganantham S."/>
            <person name="Sp S."/>
            <person name="Haryani S."/>
            <person name="Lau K.J.X."/>
            <person name="Naqvi N.I."/>
        </authorList>
    </citation>
    <scope>NUCLEOTIDE SEQUENCE [LARGE SCALE GENOMIC DNA]</scope>
    <source>
        <strain evidence="1">GMP-LS</strain>
    </source>
</reference>
<evidence type="ECO:0000313" key="2">
    <source>
        <dbReference type="Proteomes" id="UP001305414"/>
    </source>
</evidence>
<proteinExistence type="predicted"/>
<protein>
    <submittedName>
        <fullName evidence="1">Uncharacterized protein</fullName>
    </submittedName>
</protein>
<evidence type="ECO:0000313" key="1">
    <source>
        <dbReference type="EMBL" id="KAK5633278.1"/>
    </source>
</evidence>
<keyword evidence="2" id="KW-1185">Reference proteome</keyword>
<dbReference type="EMBL" id="JAWHQM010000031">
    <property type="protein sequence ID" value="KAK5633278.1"/>
    <property type="molecule type" value="Genomic_DNA"/>
</dbReference>
<accession>A0AAN7ZBQ4</accession>
<dbReference type="Proteomes" id="UP001305414">
    <property type="component" value="Unassembled WGS sequence"/>
</dbReference>
<name>A0AAN7ZBQ4_9PEZI</name>
<organism evidence="1 2">
    <name type="scientific">Xylaria bambusicola</name>
    <dbReference type="NCBI Taxonomy" id="326684"/>
    <lineage>
        <taxon>Eukaryota</taxon>
        <taxon>Fungi</taxon>
        <taxon>Dikarya</taxon>
        <taxon>Ascomycota</taxon>
        <taxon>Pezizomycotina</taxon>
        <taxon>Sordariomycetes</taxon>
        <taxon>Xylariomycetidae</taxon>
        <taxon>Xylariales</taxon>
        <taxon>Xylariaceae</taxon>
        <taxon>Xylaria</taxon>
    </lineage>
</organism>
<dbReference type="AlphaFoldDB" id="A0AAN7ZBQ4"/>